<dbReference type="InterPro" id="IPR022692">
    <property type="entry name" value="Gemini_AL1_REP_central"/>
</dbReference>
<dbReference type="Gene3D" id="3.40.50.300">
    <property type="entry name" value="P-loop containing nucleotide triphosphate hydrolases"/>
    <property type="match status" value="1"/>
</dbReference>
<evidence type="ECO:0000256" key="8">
    <source>
        <dbReference type="ARBA" id="ARBA00022741"/>
    </source>
</evidence>
<keyword evidence="16" id="KW-1185">Reference proteome</keyword>
<dbReference type="Gene3D" id="3.40.1310.20">
    <property type="match status" value="1"/>
</dbReference>
<dbReference type="EMBL" id="JABBWD010000340">
    <property type="protein sequence ID" value="KAG1761534.1"/>
    <property type="molecule type" value="Genomic_DNA"/>
</dbReference>
<accession>A0A9P6ZFN4</accession>
<dbReference type="InterPro" id="IPR001191">
    <property type="entry name" value="Gemini_AL1_REP"/>
</dbReference>
<dbReference type="GO" id="GO:0016779">
    <property type="term" value="F:nucleotidyltransferase activity"/>
    <property type="evidence" value="ECO:0007669"/>
    <property type="project" value="UniProtKB-KW"/>
</dbReference>
<keyword evidence="7" id="KW-0479">Metal-binding</keyword>
<dbReference type="PRINTS" id="PR00227">
    <property type="entry name" value="GEMCOATAL1"/>
</dbReference>
<evidence type="ECO:0000256" key="6">
    <source>
        <dbReference type="ARBA" id="ARBA00022722"/>
    </source>
</evidence>
<keyword evidence="6" id="KW-0540">Nuclease</keyword>
<keyword evidence="3" id="KW-0808">Transferase</keyword>
<evidence type="ECO:0000256" key="9">
    <source>
        <dbReference type="ARBA" id="ARBA00022759"/>
    </source>
</evidence>
<dbReference type="GO" id="GO:0005198">
    <property type="term" value="F:structural molecule activity"/>
    <property type="evidence" value="ECO:0007669"/>
    <property type="project" value="InterPro"/>
</dbReference>
<protein>
    <recommendedName>
        <fullName evidence="14">CRESS-DNA virus Rep endonuclease domain-containing protein</fullName>
    </recommendedName>
</protein>
<feature type="domain" description="CRESS-DNA virus Rep endonuclease" evidence="14">
    <location>
        <begin position="93"/>
        <end position="197"/>
    </location>
</feature>
<evidence type="ECO:0000313" key="15">
    <source>
        <dbReference type="EMBL" id="KAG1761534.1"/>
    </source>
</evidence>
<reference evidence="15" key="1">
    <citation type="journal article" date="2020" name="New Phytol.">
        <title>Comparative genomics reveals dynamic genome evolution in host specialist ectomycorrhizal fungi.</title>
        <authorList>
            <person name="Lofgren L.A."/>
            <person name="Nguyen N.H."/>
            <person name="Vilgalys R."/>
            <person name="Ruytinx J."/>
            <person name="Liao H.L."/>
            <person name="Branco S."/>
            <person name="Kuo A."/>
            <person name="LaButti K."/>
            <person name="Lipzen A."/>
            <person name="Andreopoulos W."/>
            <person name="Pangilinan J."/>
            <person name="Riley R."/>
            <person name="Hundley H."/>
            <person name="Na H."/>
            <person name="Barry K."/>
            <person name="Grigoriev I.V."/>
            <person name="Stajich J.E."/>
            <person name="Kennedy P.G."/>
        </authorList>
    </citation>
    <scope>NUCLEOTIDE SEQUENCE</scope>
    <source>
        <strain evidence="15">DOB743</strain>
    </source>
</reference>
<evidence type="ECO:0000256" key="3">
    <source>
        <dbReference type="ARBA" id="ARBA00022679"/>
    </source>
</evidence>
<dbReference type="GO" id="GO:0006260">
    <property type="term" value="P:DNA replication"/>
    <property type="evidence" value="ECO:0007669"/>
    <property type="project" value="UniProtKB-KW"/>
</dbReference>
<comment type="caution">
    <text evidence="15">The sequence shown here is derived from an EMBL/GenBank/DDBJ whole genome shotgun (WGS) entry which is preliminary data.</text>
</comment>
<evidence type="ECO:0000313" key="16">
    <source>
        <dbReference type="Proteomes" id="UP000714275"/>
    </source>
</evidence>
<dbReference type="Pfam" id="PF08283">
    <property type="entry name" value="Gemini_AL1_M"/>
    <property type="match status" value="1"/>
</dbReference>
<dbReference type="GO" id="GO:0000166">
    <property type="term" value="F:nucleotide binding"/>
    <property type="evidence" value="ECO:0007669"/>
    <property type="project" value="UniProtKB-KW"/>
</dbReference>
<evidence type="ECO:0000256" key="4">
    <source>
        <dbReference type="ARBA" id="ARBA00022695"/>
    </source>
</evidence>
<keyword evidence="11" id="KW-0190">Covalent protein-DNA linkage</keyword>
<evidence type="ECO:0000256" key="11">
    <source>
        <dbReference type="ARBA" id="ARBA00023124"/>
    </source>
</evidence>
<dbReference type="Pfam" id="PF00799">
    <property type="entry name" value="Gemini_AL1"/>
    <property type="match status" value="1"/>
</dbReference>
<comment type="subunit">
    <text evidence="2">Homooligomer. Rep binds to repeated DNA motifs (iterons). Forms the O-complex, which is a Rep-DNA complex involved in the initiation of RCR. Part of the C- and V-complexes which are RepA-Rep-DNA complexes involved in the c-sense and v-sense transcription.</text>
</comment>
<dbReference type="SUPFAM" id="SSF55464">
    <property type="entry name" value="Origin of replication-binding domain, RBD-like"/>
    <property type="match status" value="1"/>
</dbReference>
<feature type="region of interest" description="Disordered" evidence="13">
    <location>
        <begin position="1"/>
        <end position="42"/>
    </location>
</feature>
<dbReference type="PRINTS" id="PR00228">
    <property type="entry name" value="GEMCOATCLVL1"/>
</dbReference>
<evidence type="ECO:0000259" key="14">
    <source>
        <dbReference type="PROSITE" id="PS52020"/>
    </source>
</evidence>
<evidence type="ECO:0000256" key="1">
    <source>
        <dbReference type="ARBA" id="ARBA00006240"/>
    </source>
</evidence>
<keyword evidence="8" id="KW-0547">Nucleotide-binding</keyword>
<dbReference type="InterPro" id="IPR001301">
    <property type="entry name" value="Gemini_AL1_CLV"/>
</dbReference>
<dbReference type="SUPFAM" id="SSF52540">
    <property type="entry name" value="P-loop containing nucleoside triphosphate hydrolases"/>
    <property type="match status" value="1"/>
</dbReference>
<organism evidence="15 16">
    <name type="scientific">Suillus placidus</name>
    <dbReference type="NCBI Taxonomy" id="48579"/>
    <lineage>
        <taxon>Eukaryota</taxon>
        <taxon>Fungi</taxon>
        <taxon>Dikarya</taxon>
        <taxon>Basidiomycota</taxon>
        <taxon>Agaricomycotina</taxon>
        <taxon>Agaricomycetes</taxon>
        <taxon>Agaricomycetidae</taxon>
        <taxon>Boletales</taxon>
        <taxon>Suillineae</taxon>
        <taxon>Suillaceae</taxon>
        <taxon>Suillus</taxon>
    </lineage>
</organism>
<keyword evidence="12" id="KW-0238">DNA-binding</keyword>
<evidence type="ECO:0000256" key="10">
    <source>
        <dbReference type="ARBA" id="ARBA00022801"/>
    </source>
</evidence>
<name>A0A9P6ZFN4_9AGAM</name>
<dbReference type="GO" id="GO:0046872">
    <property type="term" value="F:metal ion binding"/>
    <property type="evidence" value="ECO:0007669"/>
    <property type="project" value="UniProtKB-KW"/>
</dbReference>
<evidence type="ECO:0000256" key="13">
    <source>
        <dbReference type="SAM" id="MobiDB-lite"/>
    </source>
</evidence>
<proteinExistence type="inferred from homology"/>
<evidence type="ECO:0000256" key="7">
    <source>
        <dbReference type="ARBA" id="ARBA00022723"/>
    </source>
</evidence>
<dbReference type="GO" id="GO:0003677">
    <property type="term" value="F:DNA binding"/>
    <property type="evidence" value="ECO:0007669"/>
    <property type="project" value="UniProtKB-KW"/>
</dbReference>
<evidence type="ECO:0000256" key="5">
    <source>
        <dbReference type="ARBA" id="ARBA00022705"/>
    </source>
</evidence>
<keyword evidence="4" id="KW-0548">Nucleotidyltransferase</keyword>
<comment type="similarity">
    <text evidence="1">Belongs to the geminiviridae Rep protein family.</text>
</comment>
<evidence type="ECO:0000256" key="12">
    <source>
        <dbReference type="ARBA" id="ARBA00023125"/>
    </source>
</evidence>
<dbReference type="Proteomes" id="UP000714275">
    <property type="component" value="Unassembled WGS sequence"/>
</dbReference>
<keyword evidence="10" id="KW-0378">Hydrolase</keyword>
<dbReference type="GO" id="GO:0016888">
    <property type="term" value="F:DNA endonuclease activity, producing 5'-phosphomonoesters"/>
    <property type="evidence" value="ECO:0007669"/>
    <property type="project" value="InterPro"/>
</dbReference>
<dbReference type="PROSITE" id="PS52020">
    <property type="entry name" value="CRESS_DNA_REP"/>
    <property type="match status" value="1"/>
</dbReference>
<evidence type="ECO:0000256" key="2">
    <source>
        <dbReference type="ARBA" id="ARBA00011488"/>
    </source>
</evidence>
<dbReference type="OrthoDB" id="2977716at2759"/>
<dbReference type="AlphaFoldDB" id="A0A9P6ZFN4"/>
<dbReference type="InterPro" id="IPR049912">
    <property type="entry name" value="CRESS_DNA_REP"/>
</dbReference>
<keyword evidence="9" id="KW-0255">Endonuclease</keyword>
<keyword evidence="5" id="KW-0235">DNA replication</keyword>
<dbReference type="InterPro" id="IPR027417">
    <property type="entry name" value="P-loop_NTPase"/>
</dbReference>
<gene>
    <name evidence="15" type="ORF">EV702DRAFT_984715</name>
</gene>
<sequence length="461" mass="52645">MTAPCDIAGTSSSSIGRFSGTPAPSPIIDWSQTPPPRRVGGRGRPRVLVPATPVSLAASSPAPSQATSLVQWTQTQREARSGVRVAAPGTRFRFSAAKYFLTYSQIGDLDNGAMCRFFDEFPVAIKHWKGVQEHHANGGRHWHVIVVFDKPFRGRNEHIFDIYSIHPNIQVINGNKDLLAKWSYIHKEDGAELMGAWEGPDEVTVDADIKKKDDRWAHILEASSAEEFMERARTLAPYDYMINHDRVCKYRDKFFPEPKAIYTPDSIDFPHVTVEMEDWLENQFTKQDRPKCLVLFGPSRTGKTQWARALNHIIAAQNGTHVYMSNQFNAKKIDESASYIVLDNIDLDFFPSYKSFFSGQKEFEVTDKYVSKMTVRWGKPCIWLSNDDPRGKKVDRSWLEANCIFVEINHKLYDDVVEGNEEVVRLEVDEDERIFGPLIEHTEPETVYLEDIPVYRNRNAV</sequence>